<gene>
    <name evidence="17" type="primary">ND6</name>
</gene>
<keyword evidence="7 16" id="KW-0812">Transmembrane</keyword>
<evidence type="ECO:0000256" key="15">
    <source>
        <dbReference type="ARBA" id="ARBA00049551"/>
    </source>
</evidence>
<keyword evidence="13 16" id="KW-0472">Membrane</keyword>
<evidence type="ECO:0000256" key="9">
    <source>
        <dbReference type="ARBA" id="ARBA00022982"/>
    </source>
</evidence>
<evidence type="ECO:0000256" key="11">
    <source>
        <dbReference type="ARBA" id="ARBA00023027"/>
    </source>
</evidence>
<evidence type="ECO:0000256" key="4">
    <source>
        <dbReference type="ARBA" id="ARBA00021095"/>
    </source>
</evidence>
<keyword evidence="10 16" id="KW-1133">Transmembrane helix</keyword>
<dbReference type="EMBL" id="KT696195">
    <property type="protein sequence ID" value="AML26046.1"/>
    <property type="molecule type" value="Genomic_DNA"/>
</dbReference>
<evidence type="ECO:0000313" key="17">
    <source>
        <dbReference type="EMBL" id="AML26046.1"/>
    </source>
</evidence>
<keyword evidence="8" id="KW-1278">Translocase</keyword>
<keyword evidence="6" id="KW-0679">Respiratory chain</keyword>
<evidence type="ECO:0000256" key="12">
    <source>
        <dbReference type="ARBA" id="ARBA00023128"/>
    </source>
</evidence>
<dbReference type="GO" id="GO:0031966">
    <property type="term" value="C:mitochondrial membrane"/>
    <property type="evidence" value="ECO:0007669"/>
    <property type="project" value="UniProtKB-SubCell"/>
</dbReference>
<comment type="subcellular location">
    <subcellularLocation>
        <location evidence="1">Mitochondrion membrane</location>
        <topology evidence="1">Multi-pass membrane protein</topology>
    </subcellularLocation>
</comment>
<evidence type="ECO:0000256" key="5">
    <source>
        <dbReference type="ARBA" id="ARBA00022448"/>
    </source>
</evidence>
<keyword evidence="9" id="KW-0249">Electron transport</keyword>
<evidence type="ECO:0000256" key="13">
    <source>
        <dbReference type="ARBA" id="ARBA00023136"/>
    </source>
</evidence>
<evidence type="ECO:0000256" key="2">
    <source>
        <dbReference type="ARBA" id="ARBA00005698"/>
    </source>
</evidence>
<evidence type="ECO:0000256" key="3">
    <source>
        <dbReference type="ARBA" id="ARBA00012944"/>
    </source>
</evidence>
<dbReference type="AlphaFoldDB" id="A0A126TEY5"/>
<evidence type="ECO:0000256" key="7">
    <source>
        <dbReference type="ARBA" id="ARBA00022692"/>
    </source>
</evidence>
<comment type="catalytic activity">
    <reaction evidence="15">
        <text>a ubiquinone + NADH + 5 H(+)(in) = a ubiquinol + NAD(+) + 4 H(+)(out)</text>
        <dbReference type="Rhea" id="RHEA:29091"/>
        <dbReference type="Rhea" id="RHEA-COMP:9565"/>
        <dbReference type="Rhea" id="RHEA-COMP:9566"/>
        <dbReference type="ChEBI" id="CHEBI:15378"/>
        <dbReference type="ChEBI" id="CHEBI:16389"/>
        <dbReference type="ChEBI" id="CHEBI:17976"/>
        <dbReference type="ChEBI" id="CHEBI:57540"/>
        <dbReference type="ChEBI" id="CHEBI:57945"/>
        <dbReference type="EC" id="7.1.1.2"/>
    </reaction>
</comment>
<sequence>MLMMLNLLLTVIFLFLNHPLTMGLILLMQTMLIALITGLLNINFWFSYILFLIMVGGMLVLFIYMTSIASNEMFNYSNKIMLTMLMMILMIMLFTFLTDNFLFSLNMNFMENNFIFNSNIMLIKFFNYPSMFMIFFMIIYLFITLVAVVKITKIEYGPLRQKF</sequence>
<evidence type="ECO:0000256" key="6">
    <source>
        <dbReference type="ARBA" id="ARBA00022660"/>
    </source>
</evidence>
<keyword evidence="12 17" id="KW-0496">Mitochondrion</keyword>
<feature type="transmembrane region" description="Helical" evidence="16">
    <location>
        <begin position="85"/>
        <end position="105"/>
    </location>
</feature>
<dbReference type="PANTHER" id="PTHR11435:SF1">
    <property type="entry name" value="NADH-UBIQUINONE OXIDOREDUCTASE CHAIN 6"/>
    <property type="match status" value="1"/>
</dbReference>
<evidence type="ECO:0000256" key="1">
    <source>
        <dbReference type="ARBA" id="ARBA00004225"/>
    </source>
</evidence>
<evidence type="ECO:0000256" key="16">
    <source>
        <dbReference type="SAM" id="Phobius"/>
    </source>
</evidence>
<dbReference type="GO" id="GO:0008137">
    <property type="term" value="F:NADH dehydrogenase (ubiquinone) activity"/>
    <property type="evidence" value="ECO:0007669"/>
    <property type="project" value="UniProtKB-EC"/>
</dbReference>
<name>A0A126TEY5_9COLE</name>
<dbReference type="EC" id="7.1.1.2" evidence="3"/>
<accession>A0A126TEY5</accession>
<evidence type="ECO:0000256" key="10">
    <source>
        <dbReference type="ARBA" id="ARBA00022989"/>
    </source>
</evidence>
<evidence type="ECO:0000256" key="14">
    <source>
        <dbReference type="ARBA" id="ARBA00031019"/>
    </source>
</evidence>
<evidence type="ECO:0000256" key="8">
    <source>
        <dbReference type="ARBA" id="ARBA00022967"/>
    </source>
</evidence>
<dbReference type="InterPro" id="IPR050269">
    <property type="entry name" value="ComplexI_Subunit6"/>
</dbReference>
<reference evidence="17" key="1">
    <citation type="submission" date="2015-09" db="EMBL/GenBank/DDBJ databases">
        <title>Capturing the unknown biodiversity of arthropods in tropical forests using metagenomics.</title>
        <authorList>
            <person name="Andujar C."/>
            <person name="Creedy T.J."/>
            <person name="Garner B."/>
            <person name="Canty R."/>
            <person name="Warner H.B."/>
            <person name="Lipecki J."/>
            <person name="Crampton-Platt A."/>
            <person name="Gabrielli M."/>
            <person name="Croydon-Veleslavov I.A."/>
            <person name="Lim J.L."/>
            <person name="Linard B."/>
            <person name="Vogler A."/>
        </authorList>
    </citation>
    <scope>NUCLEOTIDE SEQUENCE</scope>
</reference>
<keyword evidence="11" id="KW-0520">NAD</keyword>
<feature type="transmembrane region" description="Helical" evidence="16">
    <location>
        <begin position="44"/>
        <end position="64"/>
    </location>
</feature>
<proteinExistence type="inferred from homology"/>
<protein>
    <recommendedName>
        <fullName evidence="4">NADH-ubiquinone oxidoreductase chain 6</fullName>
        <ecNumber evidence="3">7.1.1.2</ecNumber>
    </recommendedName>
    <alternativeName>
        <fullName evidence="14">NADH dehydrogenase subunit 6</fullName>
    </alternativeName>
</protein>
<organism evidence="17">
    <name type="scientific">Staphylinidae sp. BMNH 1274251</name>
    <dbReference type="NCBI Taxonomy" id="1796572"/>
    <lineage>
        <taxon>Eukaryota</taxon>
        <taxon>Metazoa</taxon>
        <taxon>Ecdysozoa</taxon>
        <taxon>Arthropoda</taxon>
        <taxon>Hexapoda</taxon>
        <taxon>Insecta</taxon>
        <taxon>Pterygota</taxon>
        <taxon>Neoptera</taxon>
        <taxon>Endopterygota</taxon>
        <taxon>Coleoptera</taxon>
        <taxon>Polyphaga</taxon>
        <taxon>Staphyliniformia</taxon>
        <taxon>Staphylinidae</taxon>
    </lineage>
</organism>
<feature type="transmembrane region" description="Helical" evidence="16">
    <location>
        <begin position="125"/>
        <end position="149"/>
    </location>
</feature>
<geneLocation type="mitochondrion" evidence="17"/>
<keyword evidence="5" id="KW-0813">Transport</keyword>
<dbReference type="PANTHER" id="PTHR11435">
    <property type="entry name" value="NADH UBIQUINONE OXIDOREDUCTASE SUBUNIT ND6"/>
    <property type="match status" value="1"/>
</dbReference>
<comment type="similarity">
    <text evidence="2">Belongs to the complex I subunit 6 family.</text>
</comment>